<reference evidence="1 2" key="1">
    <citation type="submission" date="2019-06" db="EMBL/GenBank/DDBJ databases">
        <title>Genome Sequence of the Brown Rot Fungal Pathogen Monilinia fructicola.</title>
        <authorList>
            <person name="De Miccolis Angelini R.M."/>
            <person name="Landi L."/>
            <person name="Abate D."/>
            <person name="Pollastro S."/>
            <person name="Romanazzi G."/>
            <person name="Faretra F."/>
        </authorList>
    </citation>
    <scope>NUCLEOTIDE SEQUENCE [LARGE SCALE GENOMIC DNA]</scope>
    <source>
        <strain evidence="1 2">Mfrc123</strain>
    </source>
</reference>
<accession>A0A5M9JSF2</accession>
<gene>
    <name evidence="1" type="ORF">EYC84_001622</name>
</gene>
<evidence type="ECO:0000313" key="2">
    <source>
        <dbReference type="Proteomes" id="UP000322873"/>
    </source>
</evidence>
<evidence type="ECO:0000313" key="1">
    <source>
        <dbReference type="EMBL" id="KAA8571627.1"/>
    </source>
</evidence>
<sequence length="95" mass="11306">MIKIWWMMRQMREEDRRILMRLGGLLECWPRVIVFGVQARLCIPLYIPFSLMNGSFDRTFESRMIIALDVDIMNKLQQSFDNASTHQQSPSKRGR</sequence>
<name>A0A5M9JSF2_MONFR</name>
<comment type="caution">
    <text evidence="1">The sequence shown here is derived from an EMBL/GenBank/DDBJ whole genome shotgun (WGS) entry which is preliminary data.</text>
</comment>
<dbReference type="Proteomes" id="UP000322873">
    <property type="component" value="Unassembled WGS sequence"/>
</dbReference>
<protein>
    <submittedName>
        <fullName evidence="1">Uncharacterized protein</fullName>
    </submittedName>
</protein>
<dbReference type="AlphaFoldDB" id="A0A5M9JSF2"/>
<proteinExistence type="predicted"/>
<organism evidence="1 2">
    <name type="scientific">Monilinia fructicola</name>
    <name type="common">Brown rot fungus</name>
    <name type="synonym">Ciboria fructicola</name>
    <dbReference type="NCBI Taxonomy" id="38448"/>
    <lineage>
        <taxon>Eukaryota</taxon>
        <taxon>Fungi</taxon>
        <taxon>Dikarya</taxon>
        <taxon>Ascomycota</taxon>
        <taxon>Pezizomycotina</taxon>
        <taxon>Leotiomycetes</taxon>
        <taxon>Helotiales</taxon>
        <taxon>Sclerotiniaceae</taxon>
        <taxon>Monilinia</taxon>
    </lineage>
</organism>
<keyword evidence="2" id="KW-1185">Reference proteome</keyword>
<dbReference type="EMBL" id="VICG01000005">
    <property type="protein sequence ID" value="KAA8571627.1"/>
    <property type="molecule type" value="Genomic_DNA"/>
</dbReference>